<organism evidence="2">
    <name type="scientific">uncultured Nocardioidaceae bacterium</name>
    <dbReference type="NCBI Taxonomy" id="253824"/>
    <lineage>
        <taxon>Bacteria</taxon>
        <taxon>Bacillati</taxon>
        <taxon>Actinomycetota</taxon>
        <taxon>Actinomycetes</taxon>
        <taxon>Propionibacteriales</taxon>
        <taxon>Nocardioidaceae</taxon>
        <taxon>environmental samples</taxon>
    </lineage>
</organism>
<gene>
    <name evidence="2" type="ORF">AVDCRST_MAG34-1784</name>
</gene>
<feature type="non-terminal residue" evidence="2">
    <location>
        <position position="90"/>
    </location>
</feature>
<name>A0A6J4M6J3_9ACTN</name>
<evidence type="ECO:0000313" key="2">
    <source>
        <dbReference type="EMBL" id="CAA9351385.1"/>
    </source>
</evidence>
<feature type="non-terminal residue" evidence="2">
    <location>
        <position position="1"/>
    </location>
</feature>
<dbReference type="EMBL" id="CADCUI010000038">
    <property type="protein sequence ID" value="CAA9351385.1"/>
    <property type="molecule type" value="Genomic_DNA"/>
</dbReference>
<sequence>WRSSSTPLRCPLTDGSGPTSRATSPTTSCTPSPAGLAFRNEASTATTTTSPRRPTTAWSPPALSRCPPGSSSLACVRRDCGGAGRGGCAR</sequence>
<protein>
    <submittedName>
        <fullName evidence="2">Uncharacterized protein</fullName>
    </submittedName>
</protein>
<feature type="compositionally biased region" description="Low complexity" evidence="1">
    <location>
        <begin position="15"/>
        <end position="35"/>
    </location>
</feature>
<dbReference type="AlphaFoldDB" id="A0A6J4M6J3"/>
<evidence type="ECO:0000256" key="1">
    <source>
        <dbReference type="SAM" id="MobiDB-lite"/>
    </source>
</evidence>
<feature type="region of interest" description="Disordered" evidence="1">
    <location>
        <begin position="1"/>
        <end position="71"/>
    </location>
</feature>
<reference evidence="2" key="1">
    <citation type="submission" date="2020-02" db="EMBL/GenBank/DDBJ databases">
        <authorList>
            <person name="Meier V. D."/>
        </authorList>
    </citation>
    <scope>NUCLEOTIDE SEQUENCE</scope>
    <source>
        <strain evidence="2">AVDCRST_MAG34</strain>
    </source>
</reference>
<accession>A0A6J4M6J3</accession>
<proteinExistence type="predicted"/>
<feature type="compositionally biased region" description="Low complexity" evidence="1">
    <location>
        <begin position="42"/>
        <end position="62"/>
    </location>
</feature>